<dbReference type="Pfam" id="PF00027">
    <property type="entry name" value="cNMP_binding"/>
    <property type="match status" value="1"/>
</dbReference>
<sequence>MKLRGTTLYKEGSKPNGIWLVSSGAVKWASKIIRSKQALHPTFTHGSTLGLYEVLIGKPYICDIITDSVVVCFFLEADKILSVFKSNPIVEGFLWQESCIVLMKLLLPQVFEKMAMQDLRVLIAERSTMTTYIRGETVEVPSHSIGFLLEGFVKSHGLHQELITSPAALWPQKRDLSLPGIEGSGTRSASFSHQGLLYYVETRARVIIFDIAAFEADNALQRRPSSLMLHAVDHPTRSVSGEHGGLMSWPEHYYKPGQHHQEEMDEPINNLSAKALQLSIFGSMVPNTQWHGRSFYRSSSQVKPSHSMSYPRVPSGQGPRLVSVRSEGSAGNRIQEELTIQDPRPSSHSKKQSRVPDDSSDDSGVEDDVIVRIDSPSRLFSHQAS</sequence>
<dbReference type="InterPro" id="IPR000595">
    <property type="entry name" value="cNMP-bd_dom"/>
</dbReference>
<evidence type="ECO:0000313" key="3">
    <source>
        <dbReference type="EMBL" id="GMH06731.1"/>
    </source>
</evidence>
<reference evidence="3" key="1">
    <citation type="submission" date="2023-05" db="EMBL/GenBank/DDBJ databases">
        <title>Nepenthes gracilis genome sequencing.</title>
        <authorList>
            <person name="Fukushima K."/>
        </authorList>
    </citation>
    <scope>NUCLEOTIDE SEQUENCE</scope>
    <source>
        <strain evidence="3">SING2019-196</strain>
    </source>
</reference>
<evidence type="ECO:0000259" key="2">
    <source>
        <dbReference type="PROSITE" id="PS50042"/>
    </source>
</evidence>
<dbReference type="InterPro" id="IPR018490">
    <property type="entry name" value="cNMP-bd_dom_sf"/>
</dbReference>
<keyword evidence="4" id="KW-1185">Reference proteome</keyword>
<dbReference type="EMBL" id="BSYO01000006">
    <property type="protein sequence ID" value="GMH06731.1"/>
    <property type="molecule type" value="Genomic_DNA"/>
</dbReference>
<evidence type="ECO:0000313" key="4">
    <source>
        <dbReference type="Proteomes" id="UP001279734"/>
    </source>
</evidence>
<dbReference type="SUPFAM" id="SSF51206">
    <property type="entry name" value="cAMP-binding domain-like"/>
    <property type="match status" value="1"/>
</dbReference>
<feature type="region of interest" description="Disordered" evidence="1">
    <location>
        <begin position="297"/>
        <end position="385"/>
    </location>
</feature>
<dbReference type="InterPro" id="IPR014710">
    <property type="entry name" value="RmlC-like_jellyroll"/>
</dbReference>
<gene>
    <name evidence="3" type="ORF">Nepgr_008571</name>
</gene>
<organism evidence="3 4">
    <name type="scientific">Nepenthes gracilis</name>
    <name type="common">Slender pitcher plant</name>
    <dbReference type="NCBI Taxonomy" id="150966"/>
    <lineage>
        <taxon>Eukaryota</taxon>
        <taxon>Viridiplantae</taxon>
        <taxon>Streptophyta</taxon>
        <taxon>Embryophyta</taxon>
        <taxon>Tracheophyta</taxon>
        <taxon>Spermatophyta</taxon>
        <taxon>Magnoliopsida</taxon>
        <taxon>eudicotyledons</taxon>
        <taxon>Gunneridae</taxon>
        <taxon>Pentapetalae</taxon>
        <taxon>Caryophyllales</taxon>
        <taxon>Nepenthaceae</taxon>
        <taxon>Nepenthes</taxon>
    </lineage>
</organism>
<feature type="compositionally biased region" description="Polar residues" evidence="1">
    <location>
        <begin position="297"/>
        <end position="308"/>
    </location>
</feature>
<accession>A0AAD3S9A4</accession>
<feature type="compositionally biased region" description="Acidic residues" evidence="1">
    <location>
        <begin position="358"/>
        <end position="368"/>
    </location>
</feature>
<dbReference type="AlphaFoldDB" id="A0AAD3S9A4"/>
<dbReference type="Proteomes" id="UP001279734">
    <property type="component" value="Unassembled WGS sequence"/>
</dbReference>
<evidence type="ECO:0000256" key="1">
    <source>
        <dbReference type="SAM" id="MobiDB-lite"/>
    </source>
</evidence>
<protein>
    <recommendedName>
        <fullName evidence="2">Cyclic nucleotide-binding domain-containing protein</fullName>
    </recommendedName>
</protein>
<comment type="caution">
    <text evidence="3">The sequence shown here is derived from an EMBL/GenBank/DDBJ whole genome shotgun (WGS) entry which is preliminary data.</text>
</comment>
<name>A0AAD3S9A4_NEPGR</name>
<dbReference type="PROSITE" id="PS50042">
    <property type="entry name" value="CNMP_BINDING_3"/>
    <property type="match status" value="1"/>
</dbReference>
<dbReference type="Gene3D" id="2.60.120.10">
    <property type="entry name" value="Jelly Rolls"/>
    <property type="match status" value="1"/>
</dbReference>
<feature type="domain" description="Cyclic nucleotide-binding" evidence="2">
    <location>
        <begin position="1"/>
        <end position="84"/>
    </location>
</feature>
<proteinExistence type="predicted"/>